<dbReference type="PANTHER" id="PTHR46696">
    <property type="entry name" value="P450, PUTATIVE (EUROFUNG)-RELATED"/>
    <property type="match status" value="1"/>
</dbReference>
<feature type="region of interest" description="Disordered" evidence="10">
    <location>
        <begin position="332"/>
        <end position="351"/>
    </location>
</feature>
<accession>A0A917QAH1</accession>
<dbReference type="Proteomes" id="UP000600449">
    <property type="component" value="Unassembled WGS sequence"/>
</dbReference>
<evidence type="ECO:0000313" key="12">
    <source>
        <dbReference type="Proteomes" id="UP000600449"/>
    </source>
</evidence>
<evidence type="ECO:0000256" key="8">
    <source>
        <dbReference type="ARBA" id="ARBA00043906"/>
    </source>
</evidence>
<dbReference type="InterPro" id="IPR002397">
    <property type="entry name" value="Cyt_P450_B"/>
</dbReference>
<dbReference type="PANTHER" id="PTHR46696:SF1">
    <property type="entry name" value="CYTOCHROME P450 YJIB-RELATED"/>
    <property type="match status" value="1"/>
</dbReference>
<dbReference type="RefSeq" id="WP_188913829.1">
    <property type="nucleotide sequence ID" value="NZ_BMMF01000008.1"/>
</dbReference>
<evidence type="ECO:0000256" key="7">
    <source>
        <dbReference type="ARBA" id="ARBA00023033"/>
    </source>
</evidence>
<dbReference type="AlphaFoldDB" id="A0A917QAH1"/>
<evidence type="ECO:0000256" key="9">
    <source>
        <dbReference type="RuleBase" id="RU000461"/>
    </source>
</evidence>
<dbReference type="PRINTS" id="PR00359">
    <property type="entry name" value="BP450"/>
</dbReference>
<evidence type="ECO:0000256" key="2">
    <source>
        <dbReference type="ARBA" id="ARBA00010617"/>
    </source>
</evidence>
<proteinExistence type="inferred from homology"/>
<dbReference type="InterPro" id="IPR017972">
    <property type="entry name" value="Cyt_P450_CS"/>
</dbReference>
<comment type="similarity">
    <text evidence="2 9">Belongs to the cytochrome P450 family.</text>
</comment>
<gene>
    <name evidence="11" type="ORF">GCM10011322_27650</name>
</gene>
<keyword evidence="12" id="KW-1185">Reference proteome</keyword>
<dbReference type="SUPFAM" id="SSF48264">
    <property type="entry name" value="Cytochrome P450"/>
    <property type="match status" value="1"/>
</dbReference>
<dbReference type="Gene3D" id="1.10.630.10">
    <property type="entry name" value="Cytochrome P450"/>
    <property type="match status" value="1"/>
</dbReference>
<comment type="function">
    <text evidence="8">Cytochromes P450 are a group of heme-thiolate monooxygenases. They oxidize a variety of structurally unrelated compounds, including steroids, fatty acids, and xenobiotics.</text>
</comment>
<dbReference type="CDD" id="cd20625">
    <property type="entry name" value="CYP164-like"/>
    <property type="match status" value="1"/>
</dbReference>
<protein>
    <submittedName>
        <fullName evidence="11">Cytochrome P450</fullName>
    </submittedName>
</protein>
<dbReference type="InterPro" id="IPR001128">
    <property type="entry name" value="Cyt_P450"/>
</dbReference>
<comment type="cofactor">
    <cofactor evidence="1">
        <name>heme</name>
        <dbReference type="ChEBI" id="CHEBI:30413"/>
    </cofactor>
</comment>
<dbReference type="GO" id="GO:0016705">
    <property type="term" value="F:oxidoreductase activity, acting on paired donors, with incorporation or reduction of molecular oxygen"/>
    <property type="evidence" value="ECO:0007669"/>
    <property type="project" value="InterPro"/>
</dbReference>
<keyword evidence="7 9" id="KW-0503">Monooxygenase</keyword>
<evidence type="ECO:0000256" key="5">
    <source>
        <dbReference type="ARBA" id="ARBA00023002"/>
    </source>
</evidence>
<dbReference type="InterPro" id="IPR036396">
    <property type="entry name" value="Cyt_P450_sf"/>
</dbReference>
<dbReference type="EMBL" id="BMMF01000008">
    <property type="protein sequence ID" value="GGK39026.1"/>
    <property type="molecule type" value="Genomic_DNA"/>
</dbReference>
<keyword evidence="3 9" id="KW-0349">Heme</keyword>
<comment type="caution">
    <text evidence="11">The sequence shown here is derived from an EMBL/GenBank/DDBJ whole genome shotgun (WGS) entry which is preliminary data.</text>
</comment>
<dbReference type="FunFam" id="1.10.630.10:FF:000018">
    <property type="entry name" value="Cytochrome P450 monooxygenase"/>
    <property type="match status" value="1"/>
</dbReference>
<evidence type="ECO:0000256" key="4">
    <source>
        <dbReference type="ARBA" id="ARBA00022723"/>
    </source>
</evidence>
<organism evidence="11 12">
    <name type="scientific">Salinarimonas ramus</name>
    <dbReference type="NCBI Taxonomy" id="690164"/>
    <lineage>
        <taxon>Bacteria</taxon>
        <taxon>Pseudomonadati</taxon>
        <taxon>Pseudomonadota</taxon>
        <taxon>Alphaproteobacteria</taxon>
        <taxon>Hyphomicrobiales</taxon>
        <taxon>Salinarimonadaceae</taxon>
        <taxon>Salinarimonas</taxon>
    </lineage>
</organism>
<evidence type="ECO:0000313" key="11">
    <source>
        <dbReference type="EMBL" id="GGK39026.1"/>
    </source>
</evidence>
<evidence type="ECO:0000256" key="6">
    <source>
        <dbReference type="ARBA" id="ARBA00023004"/>
    </source>
</evidence>
<evidence type="ECO:0000256" key="1">
    <source>
        <dbReference type="ARBA" id="ARBA00001971"/>
    </source>
</evidence>
<dbReference type="GO" id="GO:0020037">
    <property type="term" value="F:heme binding"/>
    <property type="evidence" value="ECO:0007669"/>
    <property type="project" value="InterPro"/>
</dbReference>
<name>A0A917QAH1_9HYPH</name>
<feature type="compositionally biased region" description="Basic and acidic residues" evidence="10">
    <location>
        <begin position="334"/>
        <end position="351"/>
    </location>
</feature>
<dbReference type="GO" id="GO:0005506">
    <property type="term" value="F:iron ion binding"/>
    <property type="evidence" value="ECO:0007669"/>
    <property type="project" value="InterPro"/>
</dbReference>
<keyword evidence="5 9" id="KW-0560">Oxidoreductase</keyword>
<sequence length="412" mass="45681">MKLDKAARRLSLDPRDPVFYADPYRAYARLHAEAPAVLWEEYGHPVFLAHADVNRLLRDKRFGREILHVATREELGLPEPAAHTPRFDAIDAHSMLEREPPVHTRLRTLVNRAFVSRRVEALRPAIADLAHALVDGFPSGAPFDLLAAYATPIPVRVIARMLGVPEAEAPRLLDWSHRMVAMYAFGRTREVEEDADAAAGAFADFVRGHVAQRRGHPGDDLLSVLVAAEEEGARLSEDELVSTAILLLNAGHEATVHALGNAVRTILETCGATGVDPRALFRDAATTERTVEECLRFDPPLHMFTRYALTDVEESGFSLRKGERIGLVLGATGRDPRANRDPDRFDPDREAPAHTAFGAGIHFCIGAPLARLEMQVALPILFERCPNLALAERPRVRDAYHFHGLETLMVRT</sequence>
<dbReference type="PROSITE" id="PS00086">
    <property type="entry name" value="CYTOCHROME_P450"/>
    <property type="match status" value="1"/>
</dbReference>
<evidence type="ECO:0000256" key="10">
    <source>
        <dbReference type="SAM" id="MobiDB-lite"/>
    </source>
</evidence>
<dbReference type="GO" id="GO:0004497">
    <property type="term" value="F:monooxygenase activity"/>
    <property type="evidence" value="ECO:0007669"/>
    <property type="project" value="UniProtKB-KW"/>
</dbReference>
<keyword evidence="4 9" id="KW-0479">Metal-binding</keyword>
<evidence type="ECO:0000256" key="3">
    <source>
        <dbReference type="ARBA" id="ARBA00022617"/>
    </source>
</evidence>
<keyword evidence="6 9" id="KW-0408">Iron</keyword>
<reference evidence="11 12" key="1">
    <citation type="journal article" date="2014" name="Int. J. Syst. Evol. Microbiol.">
        <title>Complete genome sequence of Corynebacterium casei LMG S-19264T (=DSM 44701T), isolated from a smear-ripened cheese.</title>
        <authorList>
            <consortium name="US DOE Joint Genome Institute (JGI-PGF)"/>
            <person name="Walter F."/>
            <person name="Albersmeier A."/>
            <person name="Kalinowski J."/>
            <person name="Ruckert C."/>
        </authorList>
    </citation>
    <scope>NUCLEOTIDE SEQUENCE [LARGE SCALE GENOMIC DNA]</scope>
    <source>
        <strain evidence="11 12">CGMCC 1.9161</strain>
    </source>
</reference>
<dbReference type="Pfam" id="PF00067">
    <property type="entry name" value="p450"/>
    <property type="match status" value="1"/>
</dbReference>